<name>A0A0G1KED7_9BACT</name>
<evidence type="ECO:0000313" key="2">
    <source>
        <dbReference type="EMBL" id="KKT81958.1"/>
    </source>
</evidence>
<evidence type="ECO:0000256" key="1">
    <source>
        <dbReference type="SAM" id="Phobius"/>
    </source>
</evidence>
<keyword evidence="1" id="KW-1133">Transmembrane helix</keyword>
<dbReference type="AlphaFoldDB" id="A0A0G1KED7"/>
<sequence>MIHKKQIAILFLIFLNLFIGAFLLFKYFEYRDYLIAQKAKESLRAIFAPVLSPSARKDSQELDALREKTRVDALNK</sequence>
<proteinExistence type="predicted"/>
<feature type="transmembrane region" description="Helical" evidence="1">
    <location>
        <begin position="7"/>
        <end position="28"/>
    </location>
</feature>
<keyword evidence="1" id="KW-0812">Transmembrane</keyword>
<dbReference type="EMBL" id="LCJQ01000004">
    <property type="protein sequence ID" value="KKT81958.1"/>
    <property type="molecule type" value="Genomic_DNA"/>
</dbReference>
<evidence type="ECO:0000313" key="3">
    <source>
        <dbReference type="Proteomes" id="UP000034595"/>
    </source>
</evidence>
<protein>
    <submittedName>
        <fullName evidence="2">Uncharacterized protein</fullName>
    </submittedName>
</protein>
<dbReference type="Proteomes" id="UP000034595">
    <property type="component" value="Unassembled WGS sequence"/>
</dbReference>
<gene>
    <name evidence="2" type="ORF">UW78_C0004G0006</name>
</gene>
<organism evidence="2 3">
    <name type="scientific">Candidatus Azambacteria bacterium GW2011_GWA1_44_9</name>
    <dbReference type="NCBI Taxonomy" id="1618610"/>
    <lineage>
        <taxon>Bacteria</taxon>
        <taxon>Candidatus Azamiibacteriota</taxon>
    </lineage>
</organism>
<accession>A0A0G1KED7</accession>
<keyword evidence="1" id="KW-0472">Membrane</keyword>
<reference evidence="2 3" key="1">
    <citation type="journal article" date="2015" name="Nature">
        <title>rRNA introns, odd ribosomes, and small enigmatic genomes across a large radiation of phyla.</title>
        <authorList>
            <person name="Brown C.T."/>
            <person name="Hug L.A."/>
            <person name="Thomas B.C."/>
            <person name="Sharon I."/>
            <person name="Castelle C.J."/>
            <person name="Singh A."/>
            <person name="Wilkins M.J."/>
            <person name="Williams K.H."/>
            <person name="Banfield J.F."/>
        </authorList>
    </citation>
    <scope>NUCLEOTIDE SEQUENCE [LARGE SCALE GENOMIC DNA]</scope>
</reference>
<comment type="caution">
    <text evidence="2">The sequence shown here is derived from an EMBL/GenBank/DDBJ whole genome shotgun (WGS) entry which is preliminary data.</text>
</comment>